<reference evidence="12 13" key="1">
    <citation type="submission" date="2020-06" db="EMBL/GenBank/DDBJ databases">
        <title>Genome sequence of 2 isolates from Red Sea Mangroves.</title>
        <authorList>
            <person name="Sefrji F."/>
            <person name="Michoud G."/>
            <person name="Merlino G."/>
            <person name="Daffonchio D."/>
        </authorList>
    </citation>
    <scope>NUCLEOTIDE SEQUENCE [LARGE SCALE GENOMIC DNA]</scope>
    <source>
        <strain evidence="12 13">R1DC25</strain>
    </source>
</reference>
<name>A0A7S8C4P6_9HYPH</name>
<evidence type="ECO:0000313" key="13">
    <source>
        <dbReference type="Proteomes" id="UP000593594"/>
    </source>
</evidence>
<feature type="binding site" evidence="8">
    <location>
        <position position="246"/>
    </location>
    <ligand>
        <name>shikimate</name>
        <dbReference type="ChEBI" id="CHEBI:36208"/>
    </ligand>
</feature>
<comment type="pathway">
    <text evidence="1 8">Metabolic intermediate biosynthesis; chorismate biosynthesis; chorismate from D-erythrose 4-phosphate and phosphoenolpyruvate: step 4/7.</text>
</comment>
<evidence type="ECO:0000259" key="10">
    <source>
        <dbReference type="Pfam" id="PF08501"/>
    </source>
</evidence>
<dbReference type="Proteomes" id="UP000593594">
    <property type="component" value="Chromosome"/>
</dbReference>
<dbReference type="InterPro" id="IPR041121">
    <property type="entry name" value="SDH_C"/>
</dbReference>
<feature type="binding site" evidence="8">
    <location>
        <begin position="14"/>
        <end position="16"/>
    </location>
    <ligand>
        <name>shikimate</name>
        <dbReference type="ChEBI" id="CHEBI:36208"/>
    </ligand>
</feature>
<feature type="binding site" evidence="8">
    <location>
        <begin position="127"/>
        <end position="131"/>
    </location>
    <ligand>
        <name>NADP(+)</name>
        <dbReference type="ChEBI" id="CHEBI:58349"/>
    </ligand>
</feature>
<dbReference type="GO" id="GO:0008652">
    <property type="term" value="P:amino acid biosynthetic process"/>
    <property type="evidence" value="ECO:0007669"/>
    <property type="project" value="UniProtKB-KW"/>
</dbReference>
<evidence type="ECO:0000256" key="5">
    <source>
        <dbReference type="ARBA" id="ARBA00023002"/>
    </source>
</evidence>
<dbReference type="InterPro" id="IPR046346">
    <property type="entry name" value="Aminoacid_DH-like_N_sf"/>
</dbReference>
<dbReference type="GO" id="GO:0004764">
    <property type="term" value="F:shikimate 3-dehydrogenase (NADP+) activity"/>
    <property type="evidence" value="ECO:0007669"/>
    <property type="project" value="UniProtKB-UniRule"/>
</dbReference>
<dbReference type="Gene3D" id="3.40.50.720">
    <property type="entry name" value="NAD(P)-binding Rossmann-like Domain"/>
    <property type="match status" value="1"/>
</dbReference>
<dbReference type="SUPFAM" id="SSF51735">
    <property type="entry name" value="NAD(P)-binding Rossmann-fold domains"/>
    <property type="match status" value="1"/>
</dbReference>
<dbReference type="EMBL" id="CP058214">
    <property type="protein sequence ID" value="QPC43358.1"/>
    <property type="molecule type" value="Genomic_DNA"/>
</dbReference>
<feature type="binding site" evidence="8">
    <location>
        <position position="239"/>
    </location>
    <ligand>
        <name>NADP(+)</name>
        <dbReference type="ChEBI" id="CHEBI:58349"/>
    </ligand>
</feature>
<dbReference type="NCBIfam" id="TIGR00507">
    <property type="entry name" value="aroE"/>
    <property type="match status" value="1"/>
</dbReference>
<keyword evidence="4 8" id="KW-0521">NADP</keyword>
<protein>
    <recommendedName>
        <fullName evidence="2 8">Shikimate dehydrogenase (NADP(+))</fullName>
        <shortName evidence="8">SDH</shortName>
        <ecNumber evidence="2 8">1.1.1.25</ecNumber>
    </recommendedName>
</protein>
<keyword evidence="13" id="KW-1185">Reference proteome</keyword>
<dbReference type="RefSeq" id="WP_213160720.1">
    <property type="nucleotide sequence ID" value="NZ_CP058214.1"/>
</dbReference>
<comment type="caution">
    <text evidence="8">Lacks conserved residue(s) required for the propagation of feature annotation.</text>
</comment>
<feature type="domain" description="Quinate/shikimate 5-dehydrogenase/glutamyl-tRNA reductase" evidence="9">
    <location>
        <begin position="119"/>
        <end position="191"/>
    </location>
</feature>
<feature type="binding site" evidence="8">
    <location>
        <position position="216"/>
    </location>
    <ligand>
        <name>NADP(+)</name>
        <dbReference type="ChEBI" id="CHEBI:58349"/>
    </ligand>
</feature>
<proteinExistence type="inferred from homology"/>
<dbReference type="PANTHER" id="PTHR21089:SF1">
    <property type="entry name" value="BIFUNCTIONAL 3-DEHYDROQUINATE DEHYDRATASE_SHIKIMATE DEHYDROGENASE, CHLOROPLASTIC"/>
    <property type="match status" value="1"/>
</dbReference>
<dbReference type="InterPro" id="IPR036291">
    <property type="entry name" value="NAD(P)-bd_dom_sf"/>
</dbReference>
<feature type="domain" description="Shikimate dehydrogenase substrate binding N-terminal" evidence="10">
    <location>
        <begin position="6"/>
        <end position="88"/>
    </location>
</feature>
<dbReference type="EC" id="1.1.1.25" evidence="2 8"/>
<evidence type="ECO:0000259" key="9">
    <source>
        <dbReference type="Pfam" id="PF01488"/>
    </source>
</evidence>
<dbReference type="InterPro" id="IPR011342">
    <property type="entry name" value="Shikimate_DH"/>
</dbReference>
<organism evidence="12 13">
    <name type="scientific">Kaustia mangrovi</name>
    <dbReference type="NCBI Taxonomy" id="2593653"/>
    <lineage>
        <taxon>Bacteria</taxon>
        <taxon>Pseudomonadati</taxon>
        <taxon>Pseudomonadota</taxon>
        <taxon>Alphaproteobacteria</taxon>
        <taxon>Hyphomicrobiales</taxon>
        <taxon>Parvibaculaceae</taxon>
        <taxon>Kaustia</taxon>
    </lineage>
</organism>
<dbReference type="HAMAP" id="MF_00222">
    <property type="entry name" value="Shikimate_DH_AroE"/>
    <property type="match status" value="1"/>
</dbReference>
<evidence type="ECO:0000313" key="12">
    <source>
        <dbReference type="EMBL" id="QPC43358.1"/>
    </source>
</evidence>
<keyword evidence="3 8" id="KW-0028">Amino-acid biosynthesis</keyword>
<feature type="binding site" evidence="8">
    <location>
        <position position="101"/>
    </location>
    <ligand>
        <name>shikimate</name>
        <dbReference type="ChEBI" id="CHEBI:36208"/>
    </ligand>
</feature>
<dbReference type="Pfam" id="PF01488">
    <property type="entry name" value="Shikimate_DH"/>
    <property type="match status" value="1"/>
</dbReference>
<dbReference type="GO" id="GO:0005829">
    <property type="term" value="C:cytosol"/>
    <property type="evidence" value="ECO:0007669"/>
    <property type="project" value="TreeGrafter"/>
</dbReference>
<comment type="similarity">
    <text evidence="8">Belongs to the shikimate dehydrogenase family.</text>
</comment>
<feature type="binding site" evidence="8">
    <location>
        <begin position="151"/>
        <end position="156"/>
    </location>
    <ligand>
        <name>NADP(+)</name>
        <dbReference type="ChEBI" id="CHEBI:58349"/>
    </ligand>
</feature>
<dbReference type="Gene3D" id="3.40.50.10860">
    <property type="entry name" value="Leucine Dehydrogenase, chain A, domain 1"/>
    <property type="match status" value="1"/>
</dbReference>
<keyword evidence="6 8" id="KW-0057">Aromatic amino acid biosynthesis</keyword>
<dbReference type="AlphaFoldDB" id="A0A7S8C4P6"/>
<comment type="subunit">
    <text evidence="8">Homodimer.</text>
</comment>
<dbReference type="GO" id="GO:0050661">
    <property type="term" value="F:NADP binding"/>
    <property type="evidence" value="ECO:0007669"/>
    <property type="project" value="InterPro"/>
</dbReference>
<evidence type="ECO:0000256" key="1">
    <source>
        <dbReference type="ARBA" id="ARBA00004871"/>
    </source>
</evidence>
<feature type="binding site" evidence="8">
    <location>
        <position position="61"/>
    </location>
    <ligand>
        <name>shikimate</name>
        <dbReference type="ChEBI" id="CHEBI:36208"/>
    </ligand>
</feature>
<dbReference type="Pfam" id="PF08501">
    <property type="entry name" value="Shikimate_dh_N"/>
    <property type="match status" value="1"/>
</dbReference>
<evidence type="ECO:0000256" key="8">
    <source>
        <dbReference type="HAMAP-Rule" id="MF_00222"/>
    </source>
</evidence>
<evidence type="ECO:0000256" key="7">
    <source>
        <dbReference type="ARBA" id="ARBA00049442"/>
    </source>
</evidence>
<dbReference type="Pfam" id="PF18317">
    <property type="entry name" value="SDH_C"/>
    <property type="match status" value="1"/>
</dbReference>
<sequence>MKQACVIGWPIGHSRSPLIHNYWLRHYGIEGRYDRREVRPEALEAFFETFIETGLVGANVTIPHKERTAEIVTVADPLTKRLGSVNTVYVEGGRLMGTSTDGEGFLAGVGSQVDGWRADGCRAVLLGAGGAARAIAGALLHAGADRIAIVNRTRERARAVAELFGDRIAVEPWEARSRVLADADLLVNTTALGMVGKPPLDIALDALPAHAAVADIVYAPLITPLLAAARARGLAVADGLGMLLHQAVPGFERWFGVRPEVTAELRALIVADLETAGD</sequence>
<dbReference type="PANTHER" id="PTHR21089">
    <property type="entry name" value="SHIKIMATE DEHYDROGENASE"/>
    <property type="match status" value="1"/>
</dbReference>
<keyword evidence="5 8" id="KW-0560">Oxidoreductase</keyword>
<feature type="binding site" evidence="8">
    <location>
        <position position="218"/>
    </location>
    <ligand>
        <name>shikimate</name>
        <dbReference type="ChEBI" id="CHEBI:36208"/>
    </ligand>
</feature>
<evidence type="ECO:0000259" key="11">
    <source>
        <dbReference type="Pfam" id="PF18317"/>
    </source>
</evidence>
<dbReference type="KEGG" id="kmn:HW532_12035"/>
<dbReference type="InterPro" id="IPR022893">
    <property type="entry name" value="Shikimate_DH_fam"/>
</dbReference>
<feature type="active site" description="Proton acceptor" evidence="8">
    <location>
        <position position="65"/>
    </location>
</feature>
<evidence type="ECO:0000256" key="2">
    <source>
        <dbReference type="ARBA" id="ARBA00012962"/>
    </source>
</evidence>
<evidence type="ECO:0000256" key="4">
    <source>
        <dbReference type="ARBA" id="ARBA00022857"/>
    </source>
</evidence>
<dbReference type="NCBIfam" id="NF001312">
    <property type="entry name" value="PRK00258.1-4"/>
    <property type="match status" value="1"/>
</dbReference>
<evidence type="ECO:0000256" key="6">
    <source>
        <dbReference type="ARBA" id="ARBA00023141"/>
    </source>
</evidence>
<comment type="function">
    <text evidence="8">Involved in the biosynthesis of the chorismate, which leads to the biosynthesis of aromatic amino acids. Catalyzes the reversible NADPH linked reduction of 3-dehydroshikimate (DHSA) to yield shikimate (SA).</text>
</comment>
<feature type="binding site" evidence="8">
    <location>
        <position position="86"/>
    </location>
    <ligand>
        <name>shikimate</name>
        <dbReference type="ChEBI" id="CHEBI:36208"/>
    </ligand>
</feature>
<dbReference type="SUPFAM" id="SSF53223">
    <property type="entry name" value="Aminoacid dehydrogenase-like, N-terminal domain"/>
    <property type="match status" value="1"/>
</dbReference>
<dbReference type="GO" id="GO:0019632">
    <property type="term" value="P:shikimate metabolic process"/>
    <property type="evidence" value="ECO:0007669"/>
    <property type="project" value="InterPro"/>
</dbReference>
<feature type="domain" description="SDH C-terminal" evidence="11">
    <location>
        <begin position="239"/>
        <end position="262"/>
    </location>
</feature>
<dbReference type="InterPro" id="IPR013708">
    <property type="entry name" value="Shikimate_DH-bd_N"/>
</dbReference>
<comment type="catalytic activity">
    <reaction evidence="7 8">
        <text>shikimate + NADP(+) = 3-dehydroshikimate + NADPH + H(+)</text>
        <dbReference type="Rhea" id="RHEA:17737"/>
        <dbReference type="ChEBI" id="CHEBI:15378"/>
        <dbReference type="ChEBI" id="CHEBI:16630"/>
        <dbReference type="ChEBI" id="CHEBI:36208"/>
        <dbReference type="ChEBI" id="CHEBI:57783"/>
        <dbReference type="ChEBI" id="CHEBI:58349"/>
        <dbReference type="EC" id="1.1.1.25"/>
    </reaction>
</comment>
<dbReference type="InterPro" id="IPR006151">
    <property type="entry name" value="Shikm_DH/Glu-tRNA_Rdtase"/>
</dbReference>
<dbReference type="GO" id="GO:0009423">
    <property type="term" value="P:chorismate biosynthetic process"/>
    <property type="evidence" value="ECO:0007669"/>
    <property type="project" value="UniProtKB-UniRule"/>
</dbReference>
<gene>
    <name evidence="8" type="primary">aroE</name>
    <name evidence="12" type="ORF">HW532_12035</name>
</gene>
<dbReference type="GO" id="GO:0009073">
    <property type="term" value="P:aromatic amino acid family biosynthetic process"/>
    <property type="evidence" value="ECO:0007669"/>
    <property type="project" value="UniProtKB-KW"/>
</dbReference>
<accession>A0A7S8C4P6</accession>
<evidence type="ECO:0000256" key="3">
    <source>
        <dbReference type="ARBA" id="ARBA00022605"/>
    </source>
</evidence>
<dbReference type="UniPathway" id="UPA00053">
    <property type="reaction ID" value="UER00087"/>
</dbReference>